<dbReference type="Proteomes" id="UP001139494">
    <property type="component" value="Unassembled WGS sequence"/>
</dbReference>
<evidence type="ECO:0000313" key="9">
    <source>
        <dbReference type="EMBL" id="MCQ4334755.1"/>
    </source>
</evidence>
<dbReference type="InterPro" id="IPR002524">
    <property type="entry name" value="Cation_efflux"/>
</dbReference>
<dbReference type="NCBIfam" id="TIGR01297">
    <property type="entry name" value="CDF"/>
    <property type="match status" value="1"/>
</dbReference>
<evidence type="ECO:0000256" key="2">
    <source>
        <dbReference type="ARBA" id="ARBA00022448"/>
    </source>
</evidence>
<keyword evidence="4 6" id="KW-1133">Transmembrane helix</keyword>
<proteinExistence type="predicted"/>
<dbReference type="InterPro" id="IPR058533">
    <property type="entry name" value="Cation_efflux_TM"/>
</dbReference>
<dbReference type="RefSeq" id="WP_256030846.1">
    <property type="nucleotide sequence ID" value="NZ_JAHLKM010000035.1"/>
</dbReference>
<dbReference type="InterPro" id="IPR036837">
    <property type="entry name" value="Cation_efflux_CTD_sf"/>
</dbReference>
<feature type="transmembrane region" description="Helical" evidence="6">
    <location>
        <begin position="91"/>
        <end position="110"/>
    </location>
</feature>
<dbReference type="InterPro" id="IPR027469">
    <property type="entry name" value="Cation_efflux_TMD_sf"/>
</dbReference>
<keyword evidence="3 6" id="KW-0812">Transmembrane</keyword>
<dbReference type="PANTHER" id="PTHR43840:SF15">
    <property type="entry name" value="MITOCHONDRIAL METAL TRANSPORTER 1-RELATED"/>
    <property type="match status" value="1"/>
</dbReference>
<dbReference type="EMBL" id="JAHLKM010000035">
    <property type="protein sequence ID" value="MCQ4334755.1"/>
    <property type="molecule type" value="Genomic_DNA"/>
</dbReference>
<feature type="transmembrane region" description="Helical" evidence="6">
    <location>
        <begin position="173"/>
        <end position="203"/>
    </location>
</feature>
<dbReference type="SUPFAM" id="SSF161111">
    <property type="entry name" value="Cation efflux protein transmembrane domain-like"/>
    <property type="match status" value="1"/>
</dbReference>
<gene>
    <name evidence="9" type="ORF">KM295_14975</name>
</gene>
<evidence type="ECO:0000313" key="10">
    <source>
        <dbReference type="Proteomes" id="UP001139494"/>
    </source>
</evidence>
<keyword evidence="10" id="KW-1185">Reference proteome</keyword>
<accession>A0A9R1CV94</accession>
<name>A0A9R1CV94_9EURY</name>
<evidence type="ECO:0000259" key="7">
    <source>
        <dbReference type="Pfam" id="PF01545"/>
    </source>
</evidence>
<evidence type="ECO:0000259" key="8">
    <source>
        <dbReference type="Pfam" id="PF16916"/>
    </source>
</evidence>
<dbReference type="PANTHER" id="PTHR43840">
    <property type="entry name" value="MITOCHONDRIAL METAL TRANSPORTER 1-RELATED"/>
    <property type="match status" value="1"/>
</dbReference>
<dbReference type="InterPro" id="IPR050291">
    <property type="entry name" value="CDF_Transporter"/>
</dbReference>
<dbReference type="Pfam" id="PF16916">
    <property type="entry name" value="ZT_dimer"/>
    <property type="match status" value="1"/>
</dbReference>
<feature type="domain" description="Cation efflux protein cytoplasmic" evidence="8">
    <location>
        <begin position="221"/>
        <end position="297"/>
    </location>
</feature>
<evidence type="ECO:0000256" key="5">
    <source>
        <dbReference type="ARBA" id="ARBA00023136"/>
    </source>
</evidence>
<dbReference type="GO" id="GO:0008324">
    <property type="term" value="F:monoatomic cation transmembrane transporter activity"/>
    <property type="evidence" value="ECO:0007669"/>
    <property type="project" value="InterPro"/>
</dbReference>
<evidence type="ECO:0000256" key="4">
    <source>
        <dbReference type="ARBA" id="ARBA00022989"/>
    </source>
</evidence>
<protein>
    <submittedName>
        <fullName evidence="9">Cation diffusion facilitator family transporter</fullName>
    </submittedName>
</protein>
<sequence length="309" mass="32578">MSQRALDESDLEASAARQGFVRASVVNVLGNAVKIAVEAAAGLAFGSVALLADAAHSVADLVASIVVLVWGRSVYADPDETHPHGHQRIEPLAALFVGTVVVLLGLNLLYDSARGLIEGPTVVFSPLLIAALGFSMADMYLLYWYTVRVNETVGSSSLAALAVDCRNDIYTSVAALVGVVGVFFGAPVLDAAAGGLVSLLVVYQGVEIGRENVSYLIGAAPSDEQRREIVETLRSHSAVSGVHDLIVFYDGTDLEVEAHVEVDGELTLVEAHDIETELVVALRDLEDVGDVHLHLDPAGIGEWKDANGD</sequence>
<dbReference type="AlphaFoldDB" id="A0A9R1CV94"/>
<dbReference type="Gene3D" id="3.30.70.1350">
    <property type="entry name" value="Cation efflux protein, cytoplasmic domain"/>
    <property type="match status" value="1"/>
</dbReference>
<organism evidence="9 10">
    <name type="scientific">Natronomonas aquatica</name>
    <dbReference type="NCBI Taxonomy" id="2841590"/>
    <lineage>
        <taxon>Archaea</taxon>
        <taxon>Methanobacteriati</taxon>
        <taxon>Methanobacteriota</taxon>
        <taxon>Stenosarchaea group</taxon>
        <taxon>Halobacteria</taxon>
        <taxon>Halobacteriales</taxon>
        <taxon>Natronomonadaceae</taxon>
        <taxon>Natronomonas</taxon>
    </lineage>
</organism>
<comment type="caution">
    <text evidence="9">The sequence shown here is derived from an EMBL/GenBank/DDBJ whole genome shotgun (WGS) entry which is preliminary data.</text>
</comment>
<dbReference type="Gene3D" id="1.20.1510.10">
    <property type="entry name" value="Cation efflux protein transmembrane domain"/>
    <property type="match status" value="1"/>
</dbReference>
<dbReference type="GO" id="GO:0016020">
    <property type="term" value="C:membrane"/>
    <property type="evidence" value="ECO:0007669"/>
    <property type="project" value="UniProtKB-SubCell"/>
</dbReference>
<dbReference type="SUPFAM" id="SSF160240">
    <property type="entry name" value="Cation efflux protein cytoplasmic domain-like"/>
    <property type="match status" value="1"/>
</dbReference>
<evidence type="ECO:0000256" key="1">
    <source>
        <dbReference type="ARBA" id="ARBA00004141"/>
    </source>
</evidence>
<evidence type="ECO:0000256" key="3">
    <source>
        <dbReference type="ARBA" id="ARBA00022692"/>
    </source>
</evidence>
<feature type="transmembrane region" description="Helical" evidence="6">
    <location>
        <begin position="43"/>
        <end position="71"/>
    </location>
</feature>
<keyword evidence="2" id="KW-0813">Transport</keyword>
<reference evidence="9" key="1">
    <citation type="journal article" date="2023" name="Front. Microbiol.">
        <title>Genomic-based phylogenetic and metabolic analyses of the genus Natronomonas, and description of Natronomonas aquatica sp. nov.</title>
        <authorList>
            <person name="Garcia-Roldan A."/>
            <person name="Duran-Viseras A."/>
            <person name="de la Haba R.R."/>
            <person name="Corral P."/>
            <person name="Sanchez-Porro C."/>
            <person name="Ventosa A."/>
        </authorList>
    </citation>
    <scope>NUCLEOTIDE SEQUENCE</scope>
    <source>
        <strain evidence="9">F2-12</strain>
    </source>
</reference>
<comment type="subcellular location">
    <subcellularLocation>
        <location evidence="1">Membrane</location>
        <topology evidence="1">Multi-pass membrane protein</topology>
    </subcellularLocation>
</comment>
<keyword evidence="5 6" id="KW-0472">Membrane</keyword>
<feature type="transmembrane region" description="Helical" evidence="6">
    <location>
        <begin position="122"/>
        <end position="145"/>
    </location>
</feature>
<feature type="domain" description="Cation efflux protein transmembrane" evidence="7">
    <location>
        <begin position="25"/>
        <end position="217"/>
    </location>
</feature>
<dbReference type="Pfam" id="PF01545">
    <property type="entry name" value="Cation_efflux"/>
    <property type="match status" value="1"/>
</dbReference>
<dbReference type="InterPro" id="IPR027470">
    <property type="entry name" value="Cation_efflux_CTD"/>
</dbReference>
<evidence type="ECO:0000256" key="6">
    <source>
        <dbReference type="SAM" id="Phobius"/>
    </source>
</evidence>